<keyword evidence="5" id="KW-1185">Reference proteome</keyword>
<feature type="transmembrane region" description="Helical" evidence="2">
    <location>
        <begin position="280"/>
        <end position="302"/>
    </location>
</feature>
<keyword evidence="2" id="KW-0472">Membrane</keyword>
<dbReference type="PROSITE" id="PS50994">
    <property type="entry name" value="INTEGRASE"/>
    <property type="match status" value="1"/>
</dbReference>
<evidence type="ECO:0000256" key="2">
    <source>
        <dbReference type="SAM" id="Phobius"/>
    </source>
</evidence>
<protein>
    <recommendedName>
        <fullName evidence="1">Gypsy retrotransposon integrase-like protein 1</fullName>
    </recommendedName>
</protein>
<dbReference type="Gene3D" id="1.10.340.70">
    <property type="match status" value="1"/>
</dbReference>
<dbReference type="Gene3D" id="3.30.420.10">
    <property type="entry name" value="Ribonuclease H-like superfamily/Ribonuclease H"/>
    <property type="match status" value="1"/>
</dbReference>
<dbReference type="Ensembl" id="ENSONIT00000041990.1">
    <property type="protein sequence ID" value="ENSONIP00000047747.1"/>
    <property type="gene ID" value="ENSONIG00000037501.1"/>
</dbReference>
<dbReference type="InterPro" id="IPR001584">
    <property type="entry name" value="Integrase_cat-core"/>
</dbReference>
<dbReference type="FunFam" id="3.30.420.10:FF:000032">
    <property type="entry name" value="Retrovirus-related Pol polyprotein from transposon 297-like Protein"/>
    <property type="match status" value="1"/>
</dbReference>
<dbReference type="InParanoid" id="A0A669CLV6"/>
<evidence type="ECO:0000259" key="3">
    <source>
        <dbReference type="PROSITE" id="PS50994"/>
    </source>
</evidence>
<dbReference type="InterPro" id="IPR050951">
    <property type="entry name" value="Retrovirus_Pol_polyprotein"/>
</dbReference>
<dbReference type="InterPro" id="IPR036397">
    <property type="entry name" value="RNaseH_sf"/>
</dbReference>
<dbReference type="PANTHER" id="PTHR37984">
    <property type="entry name" value="PROTEIN CBG26694"/>
    <property type="match status" value="1"/>
</dbReference>
<proteinExistence type="predicted"/>
<keyword evidence="2" id="KW-1133">Transmembrane helix</keyword>
<dbReference type="Pfam" id="PF17921">
    <property type="entry name" value="Integrase_H2C2"/>
    <property type="match status" value="1"/>
</dbReference>
<dbReference type="OMA" id="FHACQLA"/>
<dbReference type="InterPro" id="IPR041588">
    <property type="entry name" value="Integrase_H2C2"/>
</dbReference>
<dbReference type="SUPFAM" id="SSF53098">
    <property type="entry name" value="Ribonuclease H-like"/>
    <property type="match status" value="1"/>
</dbReference>
<dbReference type="GO" id="GO:0015074">
    <property type="term" value="P:DNA integration"/>
    <property type="evidence" value="ECO:0007669"/>
    <property type="project" value="InterPro"/>
</dbReference>
<dbReference type="Proteomes" id="UP000005207">
    <property type="component" value="Unplaced"/>
</dbReference>
<dbReference type="PANTHER" id="PTHR37984:SF15">
    <property type="entry name" value="INTEGRASE CATALYTIC DOMAIN-CONTAINING PROTEIN"/>
    <property type="match status" value="1"/>
</dbReference>
<feature type="domain" description="Integrase catalytic" evidence="3">
    <location>
        <begin position="52"/>
        <end position="210"/>
    </location>
</feature>
<keyword evidence="2" id="KW-0812">Transmembrane</keyword>
<evidence type="ECO:0000256" key="1">
    <source>
        <dbReference type="ARBA" id="ARBA00039658"/>
    </source>
</evidence>
<dbReference type="GeneTree" id="ENSGT01050000244855"/>
<dbReference type="Pfam" id="PF00665">
    <property type="entry name" value="rve"/>
    <property type="match status" value="1"/>
</dbReference>
<name>A0A669CLV6_ORENI</name>
<dbReference type="AlphaFoldDB" id="A0A669CLV6"/>
<reference evidence="4" key="1">
    <citation type="submission" date="2025-08" db="UniProtKB">
        <authorList>
            <consortium name="Ensembl"/>
        </authorList>
    </citation>
    <scope>IDENTIFICATION</scope>
</reference>
<evidence type="ECO:0000313" key="5">
    <source>
        <dbReference type="Proteomes" id="UP000005207"/>
    </source>
</evidence>
<sequence length="338" mass="38000">MILHGKDIWGLHFFWPAMKADVVRYCNTCHTCQLAGKPNQKVPPAPLCPIPAVGEPFEHVLVDCVGPLPRTRAGNQFLLTIMCLSTRFTEAIPLRRITMANITNALFKFFTTFGLPKTVQTDQGTNFLSQAFKLTLISLGISYSVSSAYHPESQGALERWHQMLKAMLKKYCHDTGRSWDEDVPFVLFAIRDAKQGSLGFSPAALVFGCDVRGPLKVLKEGFLGGGVPKTDMTDFVKTCRDRWQHATSLAKEALCTSQGSMKKWYDRKAVKRHFQPGDKVLMLLLVPSSALLAHFAGHYVIVRKVSKTDYVISTPECRRKTCLCHINMLKPYHDRETH</sequence>
<reference evidence="4" key="2">
    <citation type="submission" date="2025-09" db="UniProtKB">
        <authorList>
            <consortium name="Ensembl"/>
        </authorList>
    </citation>
    <scope>IDENTIFICATION</scope>
</reference>
<accession>A0A669CLV6</accession>
<dbReference type="GO" id="GO:0003676">
    <property type="term" value="F:nucleic acid binding"/>
    <property type="evidence" value="ECO:0007669"/>
    <property type="project" value="InterPro"/>
</dbReference>
<evidence type="ECO:0000313" key="4">
    <source>
        <dbReference type="Ensembl" id="ENSONIP00000047747.1"/>
    </source>
</evidence>
<dbReference type="InterPro" id="IPR012337">
    <property type="entry name" value="RNaseH-like_sf"/>
</dbReference>
<organism evidence="4 5">
    <name type="scientific">Oreochromis niloticus</name>
    <name type="common">Nile tilapia</name>
    <name type="synonym">Tilapia nilotica</name>
    <dbReference type="NCBI Taxonomy" id="8128"/>
    <lineage>
        <taxon>Eukaryota</taxon>
        <taxon>Metazoa</taxon>
        <taxon>Chordata</taxon>
        <taxon>Craniata</taxon>
        <taxon>Vertebrata</taxon>
        <taxon>Euteleostomi</taxon>
        <taxon>Actinopterygii</taxon>
        <taxon>Neopterygii</taxon>
        <taxon>Teleostei</taxon>
        <taxon>Neoteleostei</taxon>
        <taxon>Acanthomorphata</taxon>
        <taxon>Ovalentaria</taxon>
        <taxon>Cichlomorphae</taxon>
        <taxon>Cichliformes</taxon>
        <taxon>Cichlidae</taxon>
        <taxon>African cichlids</taxon>
        <taxon>Pseudocrenilabrinae</taxon>
        <taxon>Oreochromini</taxon>
        <taxon>Oreochromis</taxon>
    </lineage>
</organism>